<feature type="region of interest" description="Disordered" evidence="1">
    <location>
        <begin position="44"/>
        <end position="93"/>
    </location>
</feature>
<evidence type="ECO:0000313" key="2">
    <source>
        <dbReference type="EMBL" id="CAD6254463.1"/>
    </source>
</evidence>
<dbReference type="Proteomes" id="UP000604825">
    <property type="component" value="Unassembled WGS sequence"/>
</dbReference>
<evidence type="ECO:0000313" key="3">
    <source>
        <dbReference type="Proteomes" id="UP000604825"/>
    </source>
</evidence>
<sequence>MEVNPALSAAAPDGDADAAKANSSDDTICDAVQRRSPALMAHLESRGGGAARREEVPDAGGASGVEAEEFVGGGDASGVRRKSSAQRRSSAVVTRLEVGGGGAFGIERRKNQQRRRLQMSPERLGLISQAGAYDHNC</sequence>
<gene>
    <name evidence="2" type="ORF">NCGR_LOCUS38067</name>
</gene>
<organism evidence="2 3">
    <name type="scientific">Miscanthus lutarioriparius</name>
    <dbReference type="NCBI Taxonomy" id="422564"/>
    <lineage>
        <taxon>Eukaryota</taxon>
        <taxon>Viridiplantae</taxon>
        <taxon>Streptophyta</taxon>
        <taxon>Embryophyta</taxon>
        <taxon>Tracheophyta</taxon>
        <taxon>Spermatophyta</taxon>
        <taxon>Magnoliopsida</taxon>
        <taxon>Liliopsida</taxon>
        <taxon>Poales</taxon>
        <taxon>Poaceae</taxon>
        <taxon>PACMAD clade</taxon>
        <taxon>Panicoideae</taxon>
        <taxon>Andropogonodae</taxon>
        <taxon>Andropogoneae</taxon>
        <taxon>Saccharinae</taxon>
        <taxon>Miscanthus</taxon>
    </lineage>
</organism>
<protein>
    <submittedName>
        <fullName evidence="2">Uncharacterized protein</fullName>
    </submittedName>
</protein>
<dbReference type="EMBL" id="CAJGYO010000009">
    <property type="protein sequence ID" value="CAD6254463.1"/>
    <property type="molecule type" value="Genomic_DNA"/>
</dbReference>
<feature type="region of interest" description="Disordered" evidence="1">
    <location>
        <begin position="1"/>
        <end position="26"/>
    </location>
</feature>
<proteinExistence type="predicted"/>
<keyword evidence="3" id="KW-1185">Reference proteome</keyword>
<accession>A0A811QEM2</accession>
<reference evidence="2" key="1">
    <citation type="submission" date="2020-10" db="EMBL/GenBank/DDBJ databases">
        <authorList>
            <person name="Han B."/>
            <person name="Lu T."/>
            <person name="Zhao Q."/>
            <person name="Huang X."/>
            <person name="Zhao Y."/>
        </authorList>
    </citation>
    <scope>NUCLEOTIDE SEQUENCE</scope>
</reference>
<comment type="caution">
    <text evidence="2">The sequence shown here is derived from an EMBL/GenBank/DDBJ whole genome shotgun (WGS) entry which is preliminary data.</text>
</comment>
<name>A0A811QEM2_9POAL</name>
<evidence type="ECO:0000256" key="1">
    <source>
        <dbReference type="SAM" id="MobiDB-lite"/>
    </source>
</evidence>
<dbReference type="AlphaFoldDB" id="A0A811QEM2"/>